<accession>T1A102</accession>
<organism evidence="2">
    <name type="scientific">mine drainage metagenome</name>
    <dbReference type="NCBI Taxonomy" id="410659"/>
    <lineage>
        <taxon>unclassified sequences</taxon>
        <taxon>metagenomes</taxon>
        <taxon>ecological metagenomes</taxon>
    </lineage>
</organism>
<name>T1A102_9ZZZZ</name>
<protein>
    <submittedName>
        <fullName evidence="2">Restriction endonuclease</fullName>
    </submittedName>
</protein>
<dbReference type="EMBL" id="AUZX01009595">
    <property type="protein sequence ID" value="EQD51236.1"/>
    <property type="molecule type" value="Genomic_DNA"/>
</dbReference>
<dbReference type="GO" id="GO:0004519">
    <property type="term" value="F:endonuclease activity"/>
    <property type="evidence" value="ECO:0007669"/>
    <property type="project" value="UniProtKB-KW"/>
</dbReference>
<dbReference type="AlphaFoldDB" id="T1A102"/>
<keyword evidence="2" id="KW-0378">Hydrolase</keyword>
<reference evidence="2" key="2">
    <citation type="journal article" date="2014" name="ISME J.">
        <title>Microbial stratification in low pH oxic and suboxic macroscopic growths along an acid mine drainage.</title>
        <authorList>
            <person name="Mendez-Garcia C."/>
            <person name="Mesa V."/>
            <person name="Sprenger R.R."/>
            <person name="Richter M."/>
            <person name="Diez M.S."/>
            <person name="Solano J."/>
            <person name="Bargiela R."/>
            <person name="Golyshina O.V."/>
            <person name="Manteca A."/>
            <person name="Ramos J.L."/>
            <person name="Gallego J.R."/>
            <person name="Llorente I."/>
            <person name="Martins Dos Santos V.A."/>
            <person name="Jensen O.N."/>
            <person name="Pelaez A.I."/>
            <person name="Sanchez J."/>
            <person name="Ferrer M."/>
        </authorList>
    </citation>
    <scope>NUCLEOTIDE SEQUENCE</scope>
</reference>
<reference evidence="2" key="1">
    <citation type="submission" date="2013-08" db="EMBL/GenBank/DDBJ databases">
        <authorList>
            <person name="Mendez C."/>
            <person name="Richter M."/>
            <person name="Ferrer M."/>
            <person name="Sanchez J."/>
        </authorList>
    </citation>
    <scope>NUCLEOTIDE SEQUENCE</scope>
</reference>
<comment type="caution">
    <text evidence="2">The sequence shown here is derived from an EMBL/GenBank/DDBJ whole genome shotgun (WGS) entry which is preliminary data.</text>
</comment>
<keyword evidence="2" id="KW-0255">Endonuclease</keyword>
<gene>
    <name evidence="1" type="ORF">B1A_13136</name>
    <name evidence="2" type="ORF">B2A_06078</name>
</gene>
<sequence>MENPWALIEYVVDFLNPELDAFEASLYLYLLRNTIIKTGSPTIRVGKRSIALNWVKGSRGGGTGNAGGVYVNYGHVTATLKGLEAKGCLSIGDTNRDGTLYTLRLPVDIPLVAAKIA</sequence>
<evidence type="ECO:0000313" key="1">
    <source>
        <dbReference type="EMBL" id="EQD51236.1"/>
    </source>
</evidence>
<keyword evidence="2" id="KW-0540">Nuclease</keyword>
<proteinExistence type="predicted"/>
<evidence type="ECO:0000313" key="2">
    <source>
        <dbReference type="EMBL" id="EQD54221.1"/>
    </source>
</evidence>
<dbReference type="EMBL" id="AUZZ01004269">
    <property type="protein sequence ID" value="EQD54221.1"/>
    <property type="molecule type" value="Genomic_DNA"/>
</dbReference>
<feature type="non-terminal residue" evidence="2">
    <location>
        <position position="117"/>
    </location>
</feature>